<keyword evidence="2" id="KW-0378">Hydrolase</keyword>
<dbReference type="STRING" id="71139.A0A059A1E4"/>
<proteinExistence type="predicted"/>
<accession>A0A059A1E4</accession>
<dbReference type="eggNOG" id="KOG1001">
    <property type="taxonomic scope" value="Eukaryota"/>
</dbReference>
<keyword evidence="3" id="KW-0347">Helicase</keyword>
<dbReference type="PROSITE" id="PS51194">
    <property type="entry name" value="HELICASE_CTER"/>
    <property type="match status" value="1"/>
</dbReference>
<feature type="compositionally biased region" description="Low complexity" evidence="5">
    <location>
        <begin position="138"/>
        <end position="151"/>
    </location>
</feature>
<dbReference type="SMART" id="SM00487">
    <property type="entry name" value="DEXDc"/>
    <property type="match status" value="1"/>
</dbReference>
<evidence type="ECO:0000256" key="1">
    <source>
        <dbReference type="ARBA" id="ARBA00022741"/>
    </source>
</evidence>
<dbReference type="Pfam" id="PF00271">
    <property type="entry name" value="Helicase_C"/>
    <property type="match status" value="1"/>
</dbReference>
<dbReference type="Gene3D" id="3.40.50.300">
    <property type="entry name" value="P-loop containing nucleotide triphosphate hydrolases"/>
    <property type="match status" value="1"/>
</dbReference>
<dbReference type="OMA" id="IEAMRMI"/>
<feature type="domain" description="Helicase C-terminal" evidence="7">
    <location>
        <begin position="428"/>
        <end position="592"/>
    </location>
</feature>
<dbReference type="Pfam" id="PF00176">
    <property type="entry name" value="SNF2-rel_dom"/>
    <property type="match status" value="1"/>
</dbReference>
<evidence type="ECO:0000256" key="2">
    <source>
        <dbReference type="ARBA" id="ARBA00022801"/>
    </source>
</evidence>
<dbReference type="SMART" id="SM00490">
    <property type="entry name" value="HELICc"/>
    <property type="match status" value="1"/>
</dbReference>
<dbReference type="GO" id="GO:0006281">
    <property type="term" value="P:DNA repair"/>
    <property type="evidence" value="ECO:0000318"/>
    <property type="project" value="GO_Central"/>
</dbReference>
<sequence>MEALEPPGEVIKSVLFQHQKEGLGWLVHREDPGELPPFWEERDGEYVNVLTNYHTDKRPEPLQGGIFADDMGLGKTLTLLSLIAFDKFGSFIAGDGVNSAGEQCGDDEVRSESAKRKGKRGKTSKGVSQSQKKRKTQKTASTSNQKASSSSLDETPDVLSTKSTLVVCPPSVLSTWNTQLSEHTIPGKMKVYRYYEKRTRDAEKLKKYDIVLTTYSILAREESPMKKIEWWRVILDEAHLIKNVNAQQSRAVTKLKAKRRWVVTGTPIQNGSFDLFSLMSFLRFEPFFIKSYWQSLIQRPLSQGNQTGLSRLQVLMATISLRRTKDKGLIRLPKKTIRTRYVDLSCKERELYDRIEREAKSAVQECINGGSLVRNYTTVLGIILRLRQICISMALCLPHLKSLLPSDNIKDVSNNPELSVSSAKVTALLEELLAAKDQKLTSKSVVFSQFTSMLLLLEEPLKAAGFKILRLDGLMNPKRRSREIEKFGAHEQSTATVLLASLKASGAGINLTAASTVYLLEPWWNPAVEEQAMDRVHRIGQKEDVKIVRLIARNSIEERMLELQERKKELAREVFGERVSKDQSEIRLDDLRALVSL</sequence>
<dbReference type="Gene3D" id="3.40.50.10810">
    <property type="entry name" value="Tandem AAA-ATPase domain"/>
    <property type="match status" value="2"/>
</dbReference>
<gene>
    <name evidence="8" type="ORF">EUGRSUZ_K01656</name>
</gene>
<feature type="domain" description="Helicase ATP-binding" evidence="6">
    <location>
        <begin position="56"/>
        <end position="285"/>
    </location>
</feature>
<dbReference type="EMBL" id="KK198763">
    <property type="protein sequence ID" value="KCW47922.1"/>
    <property type="molecule type" value="Genomic_DNA"/>
</dbReference>
<dbReference type="InterPro" id="IPR038718">
    <property type="entry name" value="SNF2-like_sf"/>
</dbReference>
<dbReference type="GO" id="GO:0004386">
    <property type="term" value="F:helicase activity"/>
    <property type="evidence" value="ECO:0007669"/>
    <property type="project" value="UniProtKB-KW"/>
</dbReference>
<evidence type="ECO:0000259" key="7">
    <source>
        <dbReference type="PROSITE" id="PS51194"/>
    </source>
</evidence>
<dbReference type="PANTHER" id="PTHR45626:SF17">
    <property type="entry name" value="HELICASE-LIKE TRANSCRIPTION FACTOR"/>
    <property type="match status" value="1"/>
</dbReference>
<dbReference type="InParanoid" id="A0A059A1E4"/>
<dbReference type="InterPro" id="IPR049730">
    <property type="entry name" value="SNF2/RAD54-like_C"/>
</dbReference>
<dbReference type="PANTHER" id="PTHR45626">
    <property type="entry name" value="TRANSCRIPTION TERMINATION FACTOR 2-RELATED"/>
    <property type="match status" value="1"/>
</dbReference>
<name>A0A059A1E4_EUCGR</name>
<dbReference type="GO" id="GO:0005524">
    <property type="term" value="F:ATP binding"/>
    <property type="evidence" value="ECO:0007669"/>
    <property type="project" value="UniProtKB-KW"/>
</dbReference>
<evidence type="ECO:0000256" key="3">
    <source>
        <dbReference type="ARBA" id="ARBA00022806"/>
    </source>
</evidence>
<evidence type="ECO:0008006" key="9">
    <source>
        <dbReference type="Google" id="ProtNLM"/>
    </source>
</evidence>
<protein>
    <recommendedName>
        <fullName evidence="9">Helicase ATP-binding domain-containing protein</fullName>
    </recommendedName>
</protein>
<dbReference type="AlphaFoldDB" id="A0A059A1E4"/>
<evidence type="ECO:0000256" key="5">
    <source>
        <dbReference type="SAM" id="MobiDB-lite"/>
    </source>
</evidence>
<evidence type="ECO:0000259" key="6">
    <source>
        <dbReference type="PROSITE" id="PS51192"/>
    </source>
</evidence>
<dbReference type="InterPro" id="IPR027417">
    <property type="entry name" value="P-loop_NTPase"/>
</dbReference>
<feature type="region of interest" description="Disordered" evidence="5">
    <location>
        <begin position="99"/>
        <end position="156"/>
    </location>
</feature>
<dbReference type="InterPro" id="IPR014001">
    <property type="entry name" value="Helicase_ATP-bd"/>
</dbReference>
<keyword evidence="1" id="KW-0547">Nucleotide-binding</keyword>
<dbReference type="GO" id="GO:0005634">
    <property type="term" value="C:nucleus"/>
    <property type="evidence" value="ECO:0000318"/>
    <property type="project" value="GO_Central"/>
</dbReference>
<dbReference type="InterPro" id="IPR001650">
    <property type="entry name" value="Helicase_C-like"/>
</dbReference>
<dbReference type="PROSITE" id="PS51192">
    <property type="entry name" value="HELICASE_ATP_BIND_1"/>
    <property type="match status" value="1"/>
</dbReference>
<keyword evidence="4" id="KW-0067">ATP-binding</keyword>
<evidence type="ECO:0000313" key="8">
    <source>
        <dbReference type="EMBL" id="KCW47922.1"/>
    </source>
</evidence>
<dbReference type="InterPro" id="IPR050628">
    <property type="entry name" value="SNF2_RAD54_helicase_TF"/>
</dbReference>
<dbReference type="GO" id="GO:0008094">
    <property type="term" value="F:ATP-dependent activity, acting on DNA"/>
    <property type="evidence" value="ECO:0000318"/>
    <property type="project" value="GO_Central"/>
</dbReference>
<dbReference type="Gramene" id="KCW47922">
    <property type="protein sequence ID" value="KCW47922"/>
    <property type="gene ID" value="EUGRSUZ_K01656"/>
</dbReference>
<dbReference type="SUPFAM" id="SSF52540">
    <property type="entry name" value="P-loop containing nucleoside triphosphate hydrolases"/>
    <property type="match status" value="2"/>
</dbReference>
<organism evidence="8">
    <name type="scientific">Eucalyptus grandis</name>
    <name type="common">Flooded gum</name>
    <dbReference type="NCBI Taxonomy" id="71139"/>
    <lineage>
        <taxon>Eukaryota</taxon>
        <taxon>Viridiplantae</taxon>
        <taxon>Streptophyta</taxon>
        <taxon>Embryophyta</taxon>
        <taxon>Tracheophyta</taxon>
        <taxon>Spermatophyta</taxon>
        <taxon>Magnoliopsida</taxon>
        <taxon>eudicotyledons</taxon>
        <taxon>Gunneridae</taxon>
        <taxon>Pentapetalae</taxon>
        <taxon>rosids</taxon>
        <taxon>malvids</taxon>
        <taxon>Myrtales</taxon>
        <taxon>Myrtaceae</taxon>
        <taxon>Myrtoideae</taxon>
        <taxon>Eucalypteae</taxon>
        <taxon>Eucalyptus</taxon>
    </lineage>
</organism>
<evidence type="ECO:0000256" key="4">
    <source>
        <dbReference type="ARBA" id="ARBA00022840"/>
    </source>
</evidence>
<reference evidence="8" key="1">
    <citation type="submission" date="2013-07" db="EMBL/GenBank/DDBJ databases">
        <title>The genome of Eucalyptus grandis.</title>
        <authorList>
            <person name="Schmutz J."/>
            <person name="Hayes R."/>
            <person name="Myburg A."/>
            <person name="Tuskan G."/>
            <person name="Grattapaglia D."/>
            <person name="Rokhsar D.S."/>
        </authorList>
    </citation>
    <scope>NUCLEOTIDE SEQUENCE</scope>
    <source>
        <tissue evidence="8">Leaf extractions</tissue>
    </source>
</reference>
<dbReference type="GO" id="GO:0016787">
    <property type="term" value="F:hydrolase activity"/>
    <property type="evidence" value="ECO:0007669"/>
    <property type="project" value="UniProtKB-KW"/>
</dbReference>
<dbReference type="CDD" id="cd18793">
    <property type="entry name" value="SF2_C_SNF"/>
    <property type="match status" value="1"/>
</dbReference>
<dbReference type="InterPro" id="IPR000330">
    <property type="entry name" value="SNF2_N"/>
</dbReference>